<protein>
    <submittedName>
        <fullName evidence="8">Beta-mannosidase</fullName>
    </submittedName>
</protein>
<evidence type="ECO:0000259" key="7">
    <source>
        <dbReference type="Pfam" id="PF22666"/>
    </source>
</evidence>
<dbReference type="InterPro" id="IPR050887">
    <property type="entry name" value="Beta-mannosidase_GH2"/>
</dbReference>
<dbReference type="Pfam" id="PF22666">
    <property type="entry name" value="Glyco_hydro_2_N2"/>
    <property type="match status" value="1"/>
</dbReference>
<feature type="domain" description="Beta-mannosidase-like galactose-binding" evidence="7">
    <location>
        <begin position="39"/>
        <end position="216"/>
    </location>
</feature>
<evidence type="ECO:0000256" key="3">
    <source>
        <dbReference type="ARBA" id="ARBA00023180"/>
    </source>
</evidence>
<dbReference type="Pfam" id="PF17753">
    <property type="entry name" value="Ig_mannosidase"/>
    <property type="match status" value="1"/>
</dbReference>
<evidence type="ECO:0000256" key="2">
    <source>
        <dbReference type="ARBA" id="ARBA00022801"/>
    </source>
</evidence>
<evidence type="ECO:0000256" key="4">
    <source>
        <dbReference type="ARBA" id="ARBA00023295"/>
    </source>
</evidence>
<keyword evidence="3" id="KW-0325">Glycoprotein</keyword>
<keyword evidence="9" id="KW-1185">Reference proteome</keyword>
<accession>A0ABX8SKA5</accession>
<dbReference type="EMBL" id="CP079216">
    <property type="protein sequence ID" value="QXT62867.1"/>
    <property type="molecule type" value="Genomic_DNA"/>
</dbReference>
<dbReference type="InterPro" id="IPR054593">
    <property type="entry name" value="Beta-mannosidase-like_N2"/>
</dbReference>
<evidence type="ECO:0000313" key="9">
    <source>
        <dbReference type="Proteomes" id="UP000824504"/>
    </source>
</evidence>
<dbReference type="InterPro" id="IPR006102">
    <property type="entry name" value="Ig-like_GH2"/>
</dbReference>
<evidence type="ECO:0000256" key="1">
    <source>
        <dbReference type="ARBA" id="ARBA00007401"/>
    </source>
</evidence>
<comment type="similarity">
    <text evidence="1">Belongs to the glycosyl hydrolase 2 family.</text>
</comment>
<evidence type="ECO:0000259" key="5">
    <source>
        <dbReference type="Pfam" id="PF00703"/>
    </source>
</evidence>
<evidence type="ECO:0000313" key="8">
    <source>
        <dbReference type="EMBL" id="QXT62867.1"/>
    </source>
</evidence>
<name>A0ABX8SKA5_9ACTN</name>
<dbReference type="PANTHER" id="PTHR43730:SF1">
    <property type="entry name" value="BETA-MANNOSIDASE"/>
    <property type="match status" value="1"/>
</dbReference>
<dbReference type="RefSeq" id="WP_219082148.1">
    <property type="nucleotide sequence ID" value="NZ_CP079216.1"/>
</dbReference>
<keyword evidence="2" id="KW-0378">Hydrolase</keyword>
<dbReference type="PANTHER" id="PTHR43730">
    <property type="entry name" value="BETA-MANNOSIDASE"/>
    <property type="match status" value="1"/>
</dbReference>
<gene>
    <name evidence="8" type="ORF">KDB89_14255</name>
</gene>
<keyword evidence="4" id="KW-0326">Glycosidase</keyword>
<feature type="domain" description="Beta-mannosidase Ig-fold" evidence="6">
    <location>
        <begin position="789"/>
        <end position="848"/>
    </location>
</feature>
<reference evidence="8 9" key="1">
    <citation type="submission" date="2021-07" db="EMBL/GenBank/DDBJ databases">
        <title>complete genome sequencing of Tessaracoccus sp.J1M15.</title>
        <authorList>
            <person name="Bae J.-W."/>
            <person name="Kim D.-y."/>
        </authorList>
    </citation>
    <scope>NUCLEOTIDE SEQUENCE [LARGE SCALE GENOMIC DNA]</scope>
    <source>
        <strain evidence="8 9">J1M15</strain>
    </source>
</reference>
<proteinExistence type="inferred from homology"/>
<dbReference type="Pfam" id="PF00703">
    <property type="entry name" value="Glyco_hydro_2"/>
    <property type="match status" value="1"/>
</dbReference>
<sequence length="865" mass="96392">MSVFASTPIRPRVIETVSAFTLTDTEPGLSPDQLAAHPRNWTPAVVPGGVHESLLAAGTIDHPYYDRNEGSVAWIEERDWWYRATFAAPVNLEDDERLRIVFHGLDTVVDIWLNDALLGSHANMFRPAEFDITDRVQATNDLLLRFSPPLAGLSIPANIAEAFERLEPVLAAAKAADPSAEIVMSDVLATSTLRRKAAFSWGWDFAPRVPSLGVWRPVELQRHGRAAMRGHHIRTDALDLDQRTARLSLKVETEGRADGELTARVSLTSPAGATAEYDLPIVDGVAVAAVTVADVEPWWTHDIGTPALYDVRIELLDNGEVRDVATDRVGLRTIEIDQSPDVDGGRIMRFILNGVPIFARGACWLPADMLVGSIPDQRYRDLVRLAQDGNMNMLRVWGGGIYEADAFYDATDELGILVWQDFSFACVDYPSDNAELLREVELEAEYQVTRLRNRASLGMWCGNNEVQEFHGFAYQDYEPGPWGWDIFHRILPDAVRRLDGSTPYRPGSPWGEGTPEGWMAVNGVMDGDRHAWEVWHGSDWGAGGGPFDSIGEARHYRRYAKDKGKFISEFGIHASPARSTLERWIPADKLAVHSESFDHHNKDHPKTKGDAILEIITGIPRTIDEYVDYTMVSQAEGLKFGVEHYRRRQPHCNGTLVWQFNDVWPGFSWSLIDYDTVPKAGYYAAKRAFTPVLASFVYEAGELALWISNSGALAVNAEAVITLQSFSGEVRADERIRITVDAGESRVVWRREIDLGERAASDFAWVESVGDIFLANRLYFAEIKDLDLPAARLATRVERTGPTSARVTVEADTFAYLVRVTSPHPTARFDDNFVDMRPGTRRVISVEGLPEDFDLADLAVSAYVG</sequence>
<dbReference type="InterPro" id="IPR041625">
    <property type="entry name" value="Beta-mannosidase_Ig"/>
</dbReference>
<feature type="domain" description="Glycoside hydrolase family 2 immunoglobulin-like beta-sandwich" evidence="5">
    <location>
        <begin position="233"/>
        <end position="332"/>
    </location>
</feature>
<organism evidence="8 9">
    <name type="scientific">Tessaracoccus palaemonis</name>
    <dbReference type="NCBI Taxonomy" id="2829499"/>
    <lineage>
        <taxon>Bacteria</taxon>
        <taxon>Bacillati</taxon>
        <taxon>Actinomycetota</taxon>
        <taxon>Actinomycetes</taxon>
        <taxon>Propionibacteriales</taxon>
        <taxon>Propionibacteriaceae</taxon>
        <taxon>Tessaracoccus</taxon>
    </lineage>
</organism>
<evidence type="ECO:0000259" key="6">
    <source>
        <dbReference type="Pfam" id="PF17753"/>
    </source>
</evidence>
<dbReference type="Proteomes" id="UP000824504">
    <property type="component" value="Chromosome"/>
</dbReference>